<dbReference type="InterPro" id="IPR017871">
    <property type="entry name" value="ABC_transporter-like_CS"/>
</dbReference>
<dbReference type="InterPro" id="IPR017911">
    <property type="entry name" value="MacB-like_ATP-bd"/>
</dbReference>
<keyword evidence="1" id="KW-0813">Transport</keyword>
<evidence type="ECO:0000313" key="6">
    <source>
        <dbReference type="EMBL" id="TFH95640.1"/>
    </source>
</evidence>
<proteinExistence type="inferred from homology"/>
<name>A0A4Y8WPR6_9PORP</name>
<keyword evidence="7" id="KW-1185">Reference proteome</keyword>
<dbReference type="PROSITE" id="PS50893">
    <property type="entry name" value="ABC_TRANSPORTER_2"/>
    <property type="match status" value="1"/>
</dbReference>
<gene>
    <name evidence="6" type="ORF">E4P47_04045</name>
</gene>
<dbReference type="AlphaFoldDB" id="A0A4Y8WPR6"/>
<dbReference type="GO" id="GO:0016887">
    <property type="term" value="F:ATP hydrolysis activity"/>
    <property type="evidence" value="ECO:0007669"/>
    <property type="project" value="InterPro"/>
</dbReference>
<dbReference type="FunFam" id="3.40.50.300:FF:000032">
    <property type="entry name" value="Export ABC transporter ATP-binding protein"/>
    <property type="match status" value="1"/>
</dbReference>
<reference evidence="6 7" key="1">
    <citation type="submission" date="2019-03" db="EMBL/GenBank/DDBJ databases">
        <title>Porphyromonas levii Isolated from the Uterus of Dairy Cows.</title>
        <authorList>
            <person name="Francis A.M."/>
        </authorList>
    </citation>
    <scope>NUCLEOTIDE SEQUENCE [LARGE SCALE GENOMIC DNA]</scope>
    <source>
        <strain evidence="6 7">AF5678</strain>
    </source>
</reference>
<evidence type="ECO:0000256" key="2">
    <source>
        <dbReference type="ARBA" id="ARBA00022741"/>
    </source>
</evidence>
<keyword evidence="3 6" id="KW-0067">ATP-binding</keyword>
<dbReference type="STRING" id="1122973.GCA_000379925_00919"/>
<evidence type="ECO:0000256" key="3">
    <source>
        <dbReference type="ARBA" id="ARBA00022840"/>
    </source>
</evidence>
<accession>A0A4Y8WPR6</accession>
<dbReference type="SUPFAM" id="SSF52540">
    <property type="entry name" value="P-loop containing nucleoside triphosphate hydrolases"/>
    <property type="match status" value="1"/>
</dbReference>
<dbReference type="SMART" id="SM00382">
    <property type="entry name" value="AAA"/>
    <property type="match status" value="1"/>
</dbReference>
<organism evidence="6 7">
    <name type="scientific">Porphyromonas levii</name>
    <dbReference type="NCBI Taxonomy" id="28114"/>
    <lineage>
        <taxon>Bacteria</taxon>
        <taxon>Pseudomonadati</taxon>
        <taxon>Bacteroidota</taxon>
        <taxon>Bacteroidia</taxon>
        <taxon>Bacteroidales</taxon>
        <taxon>Porphyromonadaceae</taxon>
        <taxon>Porphyromonas</taxon>
    </lineage>
</organism>
<protein>
    <submittedName>
        <fullName evidence="6">ABC transporter ATP-binding protein</fullName>
    </submittedName>
</protein>
<comment type="similarity">
    <text evidence="5">Belongs to the ABC transporter superfamily. Macrolide exporter (TC 3.A.1.122) family.</text>
</comment>
<dbReference type="CDD" id="cd03255">
    <property type="entry name" value="ABC_MJ0796_LolCDE_FtsE"/>
    <property type="match status" value="1"/>
</dbReference>
<dbReference type="PANTHER" id="PTHR42798">
    <property type="entry name" value="LIPOPROTEIN-RELEASING SYSTEM ATP-BINDING PROTEIN LOLD"/>
    <property type="match status" value="1"/>
</dbReference>
<keyword evidence="4" id="KW-1278">Translocase</keyword>
<dbReference type="GO" id="GO:0098796">
    <property type="term" value="C:membrane protein complex"/>
    <property type="evidence" value="ECO:0007669"/>
    <property type="project" value="UniProtKB-ARBA"/>
</dbReference>
<keyword evidence="2" id="KW-0547">Nucleotide-binding</keyword>
<dbReference type="GeneID" id="66796912"/>
<dbReference type="Pfam" id="PF00005">
    <property type="entry name" value="ABC_tran"/>
    <property type="match status" value="1"/>
</dbReference>
<dbReference type="GO" id="GO:0005524">
    <property type="term" value="F:ATP binding"/>
    <property type="evidence" value="ECO:0007669"/>
    <property type="project" value="UniProtKB-KW"/>
</dbReference>
<dbReference type="InterPro" id="IPR003593">
    <property type="entry name" value="AAA+_ATPase"/>
</dbReference>
<dbReference type="InterPro" id="IPR027417">
    <property type="entry name" value="P-loop_NTPase"/>
</dbReference>
<evidence type="ECO:0000256" key="5">
    <source>
        <dbReference type="ARBA" id="ARBA00038388"/>
    </source>
</evidence>
<dbReference type="Proteomes" id="UP000297225">
    <property type="component" value="Unassembled WGS sequence"/>
</dbReference>
<dbReference type="Gene3D" id="3.40.50.300">
    <property type="entry name" value="P-loop containing nucleotide triphosphate hydrolases"/>
    <property type="match status" value="1"/>
</dbReference>
<sequence>MERKLLIKAVDIHKNFGALEILKGITMEVYDGEIVAIVGASGAGKTTLLQLLGTLDKLERGRIEIGGIEIHALSEEQQADFRNQKMGFVFQSHQLLPEFTAEENVAIPAMIGGKSKKEAIALARVLLQQLSMEERLTHKPAQLSGGEKQRVAVARALINNPLLILADEPTGALDSDNRKDLHRIFKQLNEERGQTFLIVSHDPEISQVAHRTIRLEDGIIKE</sequence>
<comment type="caution">
    <text evidence="6">The sequence shown here is derived from an EMBL/GenBank/DDBJ whole genome shotgun (WGS) entry which is preliminary data.</text>
</comment>
<evidence type="ECO:0000313" key="7">
    <source>
        <dbReference type="Proteomes" id="UP000297225"/>
    </source>
</evidence>
<dbReference type="EMBL" id="SPNC01000043">
    <property type="protein sequence ID" value="TFH95640.1"/>
    <property type="molecule type" value="Genomic_DNA"/>
</dbReference>
<evidence type="ECO:0000256" key="1">
    <source>
        <dbReference type="ARBA" id="ARBA00022448"/>
    </source>
</evidence>
<dbReference type="PROSITE" id="PS00211">
    <property type="entry name" value="ABC_TRANSPORTER_1"/>
    <property type="match status" value="1"/>
</dbReference>
<dbReference type="InterPro" id="IPR003439">
    <property type="entry name" value="ABC_transporter-like_ATP-bd"/>
</dbReference>
<dbReference type="GO" id="GO:0022857">
    <property type="term" value="F:transmembrane transporter activity"/>
    <property type="evidence" value="ECO:0007669"/>
    <property type="project" value="UniProtKB-ARBA"/>
</dbReference>
<dbReference type="PANTHER" id="PTHR42798:SF7">
    <property type="entry name" value="ALPHA-D-RIBOSE 1-METHYLPHOSPHONATE 5-TRIPHOSPHATE SYNTHASE SUBUNIT PHNL"/>
    <property type="match status" value="1"/>
</dbReference>
<dbReference type="OrthoDB" id="9782239at2"/>
<evidence type="ECO:0000256" key="4">
    <source>
        <dbReference type="ARBA" id="ARBA00022967"/>
    </source>
</evidence>
<dbReference type="RefSeq" id="WP_018358171.1">
    <property type="nucleotide sequence ID" value="NZ_CP197400.1"/>
</dbReference>